<gene>
    <name evidence="2" type="ORF">BLW93_02225</name>
</gene>
<evidence type="ECO:0000313" key="3">
    <source>
        <dbReference type="Proteomes" id="UP000187408"/>
    </source>
</evidence>
<feature type="transmembrane region" description="Helical" evidence="1">
    <location>
        <begin position="91"/>
        <end position="114"/>
    </location>
</feature>
<keyword evidence="1" id="KW-1133">Transmembrane helix</keyword>
<dbReference type="STRING" id="1914305.BLW93_02225"/>
<keyword evidence="1" id="KW-0472">Membrane</keyword>
<keyword evidence="3" id="KW-1185">Reference proteome</keyword>
<protein>
    <submittedName>
        <fullName evidence="2">Uncharacterized protein</fullName>
    </submittedName>
</protein>
<evidence type="ECO:0000256" key="1">
    <source>
        <dbReference type="SAM" id="Phobius"/>
    </source>
</evidence>
<organism evidence="2 3">
    <name type="scientific">Desulfurobacterium indicum</name>
    <dbReference type="NCBI Taxonomy" id="1914305"/>
    <lineage>
        <taxon>Bacteria</taxon>
        <taxon>Pseudomonadati</taxon>
        <taxon>Aquificota</taxon>
        <taxon>Aquificia</taxon>
        <taxon>Desulfurobacteriales</taxon>
        <taxon>Desulfurobacteriaceae</taxon>
        <taxon>Desulfurobacterium</taxon>
    </lineage>
</organism>
<reference evidence="2 3" key="1">
    <citation type="submission" date="2016-10" db="EMBL/GenBank/DDBJ databases">
        <title>Genome sequence of a sulfur-reducing bacterium Desulfurobacterium indicum K6013.</title>
        <authorList>
            <person name="Cao J."/>
            <person name="Shao Z."/>
            <person name="Alain K."/>
            <person name="Jebbar M."/>
        </authorList>
    </citation>
    <scope>NUCLEOTIDE SEQUENCE [LARGE SCALE GENOMIC DNA]</scope>
    <source>
        <strain evidence="2 3">K6013</strain>
    </source>
</reference>
<dbReference type="EMBL" id="MOEN01000005">
    <property type="protein sequence ID" value="OMH41010.1"/>
    <property type="molecule type" value="Genomic_DNA"/>
</dbReference>
<dbReference type="RefSeq" id="WP_076712490.1">
    <property type="nucleotide sequence ID" value="NZ_MOEN01000005.1"/>
</dbReference>
<accession>A0A1R1MMR4</accession>
<comment type="caution">
    <text evidence="2">The sequence shown here is derived from an EMBL/GenBank/DDBJ whole genome shotgun (WGS) entry which is preliminary data.</text>
</comment>
<evidence type="ECO:0000313" key="2">
    <source>
        <dbReference type="EMBL" id="OMH41010.1"/>
    </source>
</evidence>
<proteinExistence type="predicted"/>
<name>A0A1R1MMR4_9BACT</name>
<keyword evidence="1" id="KW-0812">Transmembrane</keyword>
<dbReference type="AlphaFoldDB" id="A0A1R1MMR4"/>
<sequence>MYKKVFSRLFVAGILGMLVFLLWRGINFTNAASFIYGFFVIILDFFIFARFSSSLIMKKSFQRSVTFGGMLLRYFIIFPLLYLGIRLAPNFMFAIISGAVWATFAFTITITTLLKERSGWSMEEHNSSHGR</sequence>
<dbReference type="Proteomes" id="UP000187408">
    <property type="component" value="Unassembled WGS sequence"/>
</dbReference>
<feature type="transmembrane region" description="Helical" evidence="1">
    <location>
        <begin position="9"/>
        <end position="26"/>
    </location>
</feature>
<feature type="transmembrane region" description="Helical" evidence="1">
    <location>
        <begin position="32"/>
        <end position="52"/>
    </location>
</feature>
<dbReference type="OrthoDB" id="15141at2"/>
<feature type="transmembrane region" description="Helical" evidence="1">
    <location>
        <begin position="64"/>
        <end position="85"/>
    </location>
</feature>